<dbReference type="Gene3D" id="2.60.120.1440">
    <property type="match status" value="1"/>
</dbReference>
<protein>
    <submittedName>
        <fullName evidence="4">FecR domain-containing protein</fullName>
    </submittedName>
</protein>
<evidence type="ECO:0000313" key="4">
    <source>
        <dbReference type="EMBL" id="MET6997534.1"/>
    </source>
</evidence>
<keyword evidence="1" id="KW-1133">Transmembrane helix</keyword>
<keyword evidence="1" id="KW-0812">Transmembrane</keyword>
<sequence length="348" mass="39578">MSYTDFKAADFLLEESFINYCTASNEEDIAFWENYLQTHPEQAQEIRIAQELCHIIAVTPAAEDKEQVLARLKQSVENEPSLHIPSKDNSRIYRWMAAASVAAVFIIGYLLYKPASPTAPVYEISVALAGKYLPVAHTAFNDRQTITLPDGSRVTLNGSSTLTIAPDFNSRSRYVYLQGEAFFEIHQDKDRPFVVITPQTATTALGTSFLVKSGKRTQEANIKLATGRIKVQAIQNNQNMATLELSPGQQVQLDARSYQFNQSDFDTTEIQRWLTRKLEFVNADMQQISQQLEWYYGATIQLENTPKDTVLFTGVFQNKRFNEVLDAISFSNNFSYRQLNDTVFIRFE</sequence>
<evidence type="ECO:0000313" key="5">
    <source>
        <dbReference type="Proteomes" id="UP001549749"/>
    </source>
</evidence>
<comment type="caution">
    <text evidence="4">The sequence shown here is derived from an EMBL/GenBank/DDBJ whole genome shotgun (WGS) entry which is preliminary data.</text>
</comment>
<dbReference type="PANTHER" id="PTHR30273:SF2">
    <property type="entry name" value="PROTEIN FECR"/>
    <property type="match status" value="1"/>
</dbReference>
<feature type="domain" description="Protein FecR C-terminal" evidence="3">
    <location>
        <begin position="277"/>
        <end position="345"/>
    </location>
</feature>
<dbReference type="PANTHER" id="PTHR30273">
    <property type="entry name" value="PERIPLASMIC SIGNAL SENSOR AND SIGMA FACTOR ACTIVATOR FECR-RELATED"/>
    <property type="match status" value="1"/>
</dbReference>
<dbReference type="Pfam" id="PF04773">
    <property type="entry name" value="FecR"/>
    <property type="match status" value="1"/>
</dbReference>
<evidence type="ECO:0000259" key="2">
    <source>
        <dbReference type="Pfam" id="PF04773"/>
    </source>
</evidence>
<feature type="transmembrane region" description="Helical" evidence="1">
    <location>
        <begin position="92"/>
        <end position="112"/>
    </location>
</feature>
<dbReference type="Gene3D" id="3.55.50.30">
    <property type="match status" value="1"/>
</dbReference>
<accession>A0ABV2T5V2</accession>
<dbReference type="RefSeq" id="WP_354660169.1">
    <property type="nucleotide sequence ID" value="NZ_JBEXAC010000001.1"/>
</dbReference>
<keyword evidence="5" id="KW-1185">Reference proteome</keyword>
<dbReference type="InterPro" id="IPR032508">
    <property type="entry name" value="FecR_C"/>
</dbReference>
<gene>
    <name evidence="4" type="ORF">ABR189_09155</name>
</gene>
<dbReference type="PIRSF" id="PIRSF018266">
    <property type="entry name" value="FecR"/>
    <property type="match status" value="1"/>
</dbReference>
<organism evidence="4 5">
    <name type="scientific">Chitinophaga defluvii</name>
    <dbReference type="NCBI Taxonomy" id="3163343"/>
    <lineage>
        <taxon>Bacteria</taxon>
        <taxon>Pseudomonadati</taxon>
        <taxon>Bacteroidota</taxon>
        <taxon>Chitinophagia</taxon>
        <taxon>Chitinophagales</taxon>
        <taxon>Chitinophagaceae</taxon>
        <taxon>Chitinophaga</taxon>
    </lineage>
</organism>
<name>A0ABV2T5V2_9BACT</name>
<dbReference type="InterPro" id="IPR006860">
    <property type="entry name" value="FecR"/>
</dbReference>
<feature type="domain" description="FecR protein" evidence="2">
    <location>
        <begin position="137"/>
        <end position="229"/>
    </location>
</feature>
<dbReference type="Pfam" id="PF16344">
    <property type="entry name" value="FecR_C"/>
    <property type="match status" value="1"/>
</dbReference>
<dbReference type="EMBL" id="JBEXAC010000001">
    <property type="protein sequence ID" value="MET6997534.1"/>
    <property type="molecule type" value="Genomic_DNA"/>
</dbReference>
<evidence type="ECO:0000259" key="3">
    <source>
        <dbReference type="Pfam" id="PF16344"/>
    </source>
</evidence>
<reference evidence="4 5" key="1">
    <citation type="submission" date="2024-06" db="EMBL/GenBank/DDBJ databases">
        <title>Chitinophaga defluvii sp. nov., isolated from municipal sewage.</title>
        <authorList>
            <person name="Zhang L."/>
        </authorList>
    </citation>
    <scope>NUCLEOTIDE SEQUENCE [LARGE SCALE GENOMIC DNA]</scope>
    <source>
        <strain evidence="4 5">H8</strain>
    </source>
</reference>
<keyword evidence="1" id="KW-0472">Membrane</keyword>
<evidence type="ECO:0000256" key="1">
    <source>
        <dbReference type="SAM" id="Phobius"/>
    </source>
</evidence>
<dbReference type="InterPro" id="IPR012373">
    <property type="entry name" value="Ferrdict_sens_TM"/>
</dbReference>
<proteinExistence type="predicted"/>
<dbReference type="Proteomes" id="UP001549749">
    <property type="component" value="Unassembled WGS sequence"/>
</dbReference>